<proteinExistence type="inferred from homology"/>
<dbReference type="SUPFAM" id="SSF56529">
    <property type="entry name" value="FAH"/>
    <property type="match status" value="1"/>
</dbReference>
<evidence type="ECO:0000313" key="4">
    <source>
        <dbReference type="EMBL" id="KEF51587.1"/>
    </source>
</evidence>
<evidence type="ECO:0000259" key="3">
    <source>
        <dbReference type="Pfam" id="PF01557"/>
    </source>
</evidence>
<dbReference type="VEuPathDB" id="FungiDB:A1O9_12222"/>
<organism evidence="4 5">
    <name type="scientific">Exophiala aquamarina CBS 119918</name>
    <dbReference type="NCBI Taxonomy" id="1182545"/>
    <lineage>
        <taxon>Eukaryota</taxon>
        <taxon>Fungi</taxon>
        <taxon>Dikarya</taxon>
        <taxon>Ascomycota</taxon>
        <taxon>Pezizomycotina</taxon>
        <taxon>Eurotiomycetes</taxon>
        <taxon>Chaetothyriomycetidae</taxon>
        <taxon>Chaetothyriales</taxon>
        <taxon>Herpotrichiellaceae</taxon>
        <taxon>Exophiala</taxon>
    </lineage>
</organism>
<name>A0A072NW01_9EURO</name>
<feature type="domain" description="Fumarylacetoacetase-like C-terminal" evidence="3">
    <location>
        <begin position="1"/>
        <end position="135"/>
    </location>
</feature>
<protein>
    <recommendedName>
        <fullName evidence="3">Fumarylacetoacetase-like C-terminal domain-containing protein</fullName>
    </recommendedName>
</protein>
<gene>
    <name evidence="4" type="ORF">A1O9_12222</name>
</gene>
<dbReference type="GO" id="GO:0003824">
    <property type="term" value="F:catalytic activity"/>
    <property type="evidence" value="ECO:0007669"/>
    <property type="project" value="InterPro"/>
</dbReference>
<evidence type="ECO:0000256" key="2">
    <source>
        <dbReference type="ARBA" id="ARBA00022723"/>
    </source>
</evidence>
<accession>A0A072NW01</accession>
<dbReference type="PANTHER" id="PTHR11820:SF100">
    <property type="entry name" value="FUMARYLACETOACETATE HYDROLASE FAMILY PROTEIN (AFU_ORTHOLOGUE AFUA_4G01490)"/>
    <property type="match status" value="1"/>
</dbReference>
<reference evidence="4 5" key="1">
    <citation type="submission" date="2013-03" db="EMBL/GenBank/DDBJ databases">
        <title>The Genome Sequence of Exophiala aquamarina CBS 119918.</title>
        <authorList>
            <consortium name="The Broad Institute Genomics Platform"/>
            <person name="Cuomo C."/>
            <person name="de Hoog S."/>
            <person name="Gorbushina A."/>
            <person name="Walker B."/>
            <person name="Young S.K."/>
            <person name="Zeng Q."/>
            <person name="Gargeya S."/>
            <person name="Fitzgerald M."/>
            <person name="Haas B."/>
            <person name="Abouelleil A."/>
            <person name="Allen A.W."/>
            <person name="Alvarado L."/>
            <person name="Arachchi H.M."/>
            <person name="Berlin A.M."/>
            <person name="Chapman S.B."/>
            <person name="Gainer-Dewar J."/>
            <person name="Goldberg J."/>
            <person name="Griggs A."/>
            <person name="Gujja S."/>
            <person name="Hansen M."/>
            <person name="Howarth C."/>
            <person name="Imamovic A."/>
            <person name="Ireland A."/>
            <person name="Larimer J."/>
            <person name="McCowan C."/>
            <person name="Murphy C."/>
            <person name="Pearson M."/>
            <person name="Poon T.W."/>
            <person name="Priest M."/>
            <person name="Roberts A."/>
            <person name="Saif S."/>
            <person name="Shea T."/>
            <person name="Sisk P."/>
            <person name="Sykes S."/>
            <person name="Wortman J."/>
            <person name="Nusbaum C."/>
            <person name="Birren B."/>
        </authorList>
    </citation>
    <scope>NUCLEOTIDE SEQUENCE [LARGE SCALE GENOMIC DNA]</scope>
    <source>
        <strain evidence="4 5">CBS 119918</strain>
    </source>
</reference>
<dbReference type="PANTHER" id="PTHR11820">
    <property type="entry name" value="ACYLPYRUVASE"/>
    <property type="match status" value="1"/>
</dbReference>
<evidence type="ECO:0000313" key="5">
    <source>
        <dbReference type="Proteomes" id="UP000027920"/>
    </source>
</evidence>
<keyword evidence="2" id="KW-0479">Metal-binding</keyword>
<dbReference type="Gene3D" id="3.90.850.10">
    <property type="entry name" value="Fumarylacetoacetase-like, C-terminal domain"/>
    <property type="match status" value="1"/>
</dbReference>
<evidence type="ECO:0000256" key="1">
    <source>
        <dbReference type="ARBA" id="ARBA00010211"/>
    </source>
</evidence>
<dbReference type="Pfam" id="PF01557">
    <property type="entry name" value="FAA_hydrolase"/>
    <property type="match status" value="1"/>
</dbReference>
<dbReference type="HOGENOM" id="CLU_028458_2_0_1"/>
<dbReference type="GeneID" id="25287116"/>
<dbReference type="GO" id="GO:0046872">
    <property type="term" value="F:metal ion binding"/>
    <property type="evidence" value="ECO:0007669"/>
    <property type="project" value="UniProtKB-KW"/>
</dbReference>
<dbReference type="InterPro" id="IPR011234">
    <property type="entry name" value="Fumarylacetoacetase-like_C"/>
</dbReference>
<comment type="caution">
    <text evidence="4">The sequence shown here is derived from an EMBL/GenBank/DDBJ whole genome shotgun (WGS) entry which is preliminary data.</text>
</comment>
<dbReference type="RefSeq" id="XP_013254177.1">
    <property type="nucleotide sequence ID" value="XM_013398723.1"/>
</dbReference>
<keyword evidence="5" id="KW-1185">Reference proteome</keyword>
<dbReference type="STRING" id="1182545.A0A072NW01"/>
<sequence length="135" mass="14441">MKPSTAVAAFDADIRVLPLPKGNPDYEGELLQGRHHRQNGQNISKQDAISYVVGYAASNDVSARMWPNECAYGVGATFAKSFHSFNPLGPVLVAPSIVGSTDNLKLRTTVNGGLRQDSSTSDMLFNVAAIISFLS</sequence>
<dbReference type="EMBL" id="AMGV01000022">
    <property type="protein sequence ID" value="KEF51587.1"/>
    <property type="molecule type" value="Genomic_DNA"/>
</dbReference>
<dbReference type="Proteomes" id="UP000027920">
    <property type="component" value="Unassembled WGS sequence"/>
</dbReference>
<comment type="similarity">
    <text evidence="1">Belongs to the FAH family.</text>
</comment>
<dbReference type="OrthoDB" id="411064at2759"/>
<dbReference type="InterPro" id="IPR036663">
    <property type="entry name" value="Fumarylacetoacetase_C_sf"/>
</dbReference>
<dbReference type="AlphaFoldDB" id="A0A072NW01"/>